<proteinExistence type="predicted"/>
<keyword evidence="3" id="KW-1185">Reference proteome</keyword>
<reference evidence="2 3" key="1">
    <citation type="submission" date="2015-07" db="EMBL/GenBank/DDBJ databases">
        <title>Comparative genomics of the Sigatoka disease complex on banana suggests a link between parallel evolutionary changes in Pseudocercospora fijiensis and Pseudocercospora eumusae and increased virulence on the banana host.</title>
        <authorList>
            <person name="Chang T.-C."/>
            <person name="Salvucci A."/>
            <person name="Crous P.W."/>
            <person name="Stergiopoulos I."/>
        </authorList>
    </citation>
    <scope>NUCLEOTIDE SEQUENCE [LARGE SCALE GENOMIC DNA]</scope>
    <source>
        <strain evidence="2 3">CBS 116634</strain>
    </source>
</reference>
<protein>
    <submittedName>
        <fullName evidence="2">Uncharacterized protein</fullName>
    </submittedName>
</protein>
<name>A0A139I363_9PEZI</name>
<gene>
    <name evidence="2" type="ORF">AC579_7294</name>
</gene>
<evidence type="ECO:0000313" key="2">
    <source>
        <dbReference type="EMBL" id="KXT09160.1"/>
    </source>
</evidence>
<feature type="region of interest" description="Disordered" evidence="1">
    <location>
        <begin position="14"/>
        <end position="131"/>
    </location>
</feature>
<feature type="compositionally biased region" description="Basic and acidic residues" evidence="1">
    <location>
        <begin position="108"/>
        <end position="131"/>
    </location>
</feature>
<sequence length="131" mass="14428">MEDFGTPTAAIAVQHDFSQTQSTHAHKGEMGPASTAGRTVQDEMMDFFDSGPSQMTASEREPLMDWTETPMNISSPDQDTGPLINTKIGISSPEEEPRTATKHANSGHAREHRDEYVRSSPPREVRPEDST</sequence>
<evidence type="ECO:0000313" key="3">
    <source>
        <dbReference type="Proteomes" id="UP000073492"/>
    </source>
</evidence>
<accession>A0A139I363</accession>
<feature type="compositionally biased region" description="Polar residues" evidence="1">
    <location>
        <begin position="69"/>
        <end position="78"/>
    </location>
</feature>
<evidence type="ECO:0000256" key="1">
    <source>
        <dbReference type="SAM" id="MobiDB-lite"/>
    </source>
</evidence>
<dbReference type="EMBL" id="LFZO01000367">
    <property type="protein sequence ID" value="KXT09160.1"/>
    <property type="molecule type" value="Genomic_DNA"/>
</dbReference>
<dbReference type="Proteomes" id="UP000073492">
    <property type="component" value="Unassembled WGS sequence"/>
</dbReference>
<organism evidence="2 3">
    <name type="scientific">Pseudocercospora musae</name>
    <dbReference type="NCBI Taxonomy" id="113226"/>
    <lineage>
        <taxon>Eukaryota</taxon>
        <taxon>Fungi</taxon>
        <taxon>Dikarya</taxon>
        <taxon>Ascomycota</taxon>
        <taxon>Pezizomycotina</taxon>
        <taxon>Dothideomycetes</taxon>
        <taxon>Dothideomycetidae</taxon>
        <taxon>Mycosphaerellales</taxon>
        <taxon>Mycosphaerellaceae</taxon>
        <taxon>Pseudocercospora</taxon>
    </lineage>
</organism>
<dbReference type="AlphaFoldDB" id="A0A139I363"/>
<comment type="caution">
    <text evidence="2">The sequence shown here is derived from an EMBL/GenBank/DDBJ whole genome shotgun (WGS) entry which is preliminary data.</text>
</comment>